<name>A0ABR6KQA6_9BACT</name>
<accession>A0ABR6KQA6</accession>
<reference evidence="1 2" key="1">
    <citation type="submission" date="2020-08" db="EMBL/GenBank/DDBJ databases">
        <title>Genomic Encyclopedia of Type Strains, Phase IV (KMG-IV): sequencing the most valuable type-strain genomes for metagenomic binning, comparative biology and taxonomic classification.</title>
        <authorList>
            <person name="Goeker M."/>
        </authorList>
    </citation>
    <scope>NUCLEOTIDE SEQUENCE [LARGE SCALE GENOMIC DNA]</scope>
    <source>
        <strain evidence="1 2">DSM 102983</strain>
    </source>
</reference>
<gene>
    <name evidence="1" type="ORF">GGQ57_003485</name>
</gene>
<evidence type="ECO:0000313" key="2">
    <source>
        <dbReference type="Proteomes" id="UP000533637"/>
    </source>
</evidence>
<sequence length="38" mass="4590">MENIGGYDEILTIKKLTFLSGYEEWQVYVFFRRFVPSL</sequence>
<keyword evidence="2" id="KW-1185">Reference proteome</keyword>
<comment type="caution">
    <text evidence="1">The sequence shown here is derived from an EMBL/GenBank/DDBJ whole genome shotgun (WGS) entry which is preliminary data.</text>
</comment>
<evidence type="ECO:0000313" key="1">
    <source>
        <dbReference type="EMBL" id="MBB4623569.1"/>
    </source>
</evidence>
<protein>
    <submittedName>
        <fullName evidence="1">Uncharacterized protein</fullName>
    </submittedName>
</protein>
<proteinExistence type="predicted"/>
<organism evidence="1 2">
    <name type="scientific">Parabacteroides faecis</name>
    <dbReference type="NCBI Taxonomy" id="1217282"/>
    <lineage>
        <taxon>Bacteria</taxon>
        <taxon>Pseudomonadati</taxon>
        <taxon>Bacteroidota</taxon>
        <taxon>Bacteroidia</taxon>
        <taxon>Bacteroidales</taxon>
        <taxon>Tannerellaceae</taxon>
        <taxon>Parabacteroides</taxon>
    </lineage>
</organism>
<dbReference type="EMBL" id="JACHOC010000007">
    <property type="protein sequence ID" value="MBB4623569.1"/>
    <property type="molecule type" value="Genomic_DNA"/>
</dbReference>
<dbReference type="Proteomes" id="UP000533637">
    <property type="component" value="Unassembled WGS sequence"/>
</dbReference>